<evidence type="ECO:0000256" key="6">
    <source>
        <dbReference type="ARBA" id="ARBA00023242"/>
    </source>
</evidence>
<comment type="caution">
    <text evidence="7">The sequence shown here is derived from an EMBL/GenBank/DDBJ whole genome shotgun (WGS) entry which is preliminary data.</text>
</comment>
<dbReference type="Pfam" id="PF03810">
    <property type="entry name" value="IBN_N"/>
    <property type="match status" value="1"/>
</dbReference>
<reference evidence="7" key="1">
    <citation type="submission" date="2020-04" db="EMBL/GenBank/DDBJ databases">
        <authorList>
            <person name="Alioto T."/>
            <person name="Alioto T."/>
            <person name="Gomez Garrido J."/>
        </authorList>
    </citation>
    <scope>NUCLEOTIDE SEQUENCE</scope>
    <source>
        <strain evidence="7">A484AB</strain>
    </source>
</reference>
<comment type="subcellular location">
    <subcellularLocation>
        <location evidence="2">Cytoplasm</location>
    </subcellularLocation>
    <subcellularLocation>
        <location evidence="1">Nucleus</location>
    </subcellularLocation>
</comment>
<dbReference type="InterPro" id="IPR016024">
    <property type="entry name" value="ARM-type_fold"/>
</dbReference>
<dbReference type="SMART" id="SM00913">
    <property type="entry name" value="IBN_N"/>
    <property type="match status" value="1"/>
</dbReference>
<keyword evidence="3" id="KW-0813">Transport</keyword>
<dbReference type="EMBL" id="CACRXK020005066">
    <property type="protein sequence ID" value="CAB4004991.1"/>
    <property type="molecule type" value="Genomic_DNA"/>
</dbReference>
<dbReference type="GO" id="GO:0005829">
    <property type="term" value="C:cytosol"/>
    <property type="evidence" value="ECO:0007669"/>
    <property type="project" value="TreeGrafter"/>
</dbReference>
<keyword evidence="8" id="KW-1185">Reference proteome</keyword>
<dbReference type="Proteomes" id="UP001152795">
    <property type="component" value="Unassembled WGS sequence"/>
</dbReference>
<dbReference type="InterPro" id="IPR011989">
    <property type="entry name" value="ARM-like"/>
</dbReference>
<organism evidence="7 8">
    <name type="scientific">Paramuricea clavata</name>
    <name type="common">Red gorgonian</name>
    <name type="synonym">Violescent sea-whip</name>
    <dbReference type="NCBI Taxonomy" id="317549"/>
    <lineage>
        <taxon>Eukaryota</taxon>
        <taxon>Metazoa</taxon>
        <taxon>Cnidaria</taxon>
        <taxon>Anthozoa</taxon>
        <taxon>Octocorallia</taxon>
        <taxon>Malacalcyonacea</taxon>
        <taxon>Plexauridae</taxon>
        <taxon>Paramuricea</taxon>
    </lineage>
</organism>
<dbReference type="GO" id="GO:0006606">
    <property type="term" value="P:protein import into nucleus"/>
    <property type="evidence" value="ECO:0007669"/>
    <property type="project" value="TreeGrafter"/>
</dbReference>
<keyword evidence="5" id="KW-0653">Protein transport</keyword>
<evidence type="ECO:0000313" key="8">
    <source>
        <dbReference type="Proteomes" id="UP001152795"/>
    </source>
</evidence>
<evidence type="ECO:0000256" key="3">
    <source>
        <dbReference type="ARBA" id="ARBA00022448"/>
    </source>
</evidence>
<dbReference type="Gene3D" id="1.25.10.10">
    <property type="entry name" value="Leucine-rich Repeat Variant"/>
    <property type="match status" value="1"/>
</dbReference>
<dbReference type="InterPro" id="IPR001494">
    <property type="entry name" value="Importin-beta_N"/>
</dbReference>
<sequence>MEITQLARVLACTLDPNLRVEAEKQLNEVYKTPRFVSQLLQVVMSGEVQQPIRQAGGIYLKNMITQCWRNRDATNSVDGEMPFVISDEDKSLIRNHIIEAIIHSPELI</sequence>
<evidence type="ECO:0000256" key="5">
    <source>
        <dbReference type="ARBA" id="ARBA00022927"/>
    </source>
</evidence>
<name>A0A6S7IFM5_PARCT</name>
<dbReference type="SUPFAM" id="SSF48371">
    <property type="entry name" value="ARM repeat"/>
    <property type="match status" value="1"/>
</dbReference>
<dbReference type="AlphaFoldDB" id="A0A6S7IFM5"/>
<accession>A0A6S7IFM5</accession>
<protein>
    <submittedName>
        <fullName evidence="7">Importin-7</fullName>
    </submittedName>
</protein>
<evidence type="ECO:0000313" key="7">
    <source>
        <dbReference type="EMBL" id="CAB4004991.1"/>
    </source>
</evidence>
<keyword evidence="4" id="KW-0963">Cytoplasm</keyword>
<gene>
    <name evidence="7" type="ORF">PACLA_8A088166</name>
</gene>
<dbReference type="GO" id="GO:0005635">
    <property type="term" value="C:nuclear envelope"/>
    <property type="evidence" value="ECO:0007669"/>
    <property type="project" value="TreeGrafter"/>
</dbReference>
<dbReference type="PANTHER" id="PTHR10997:SF18">
    <property type="entry name" value="D-IMPORTIN 7_RANBP7"/>
    <property type="match status" value="1"/>
</dbReference>
<keyword evidence="6" id="KW-0539">Nucleus</keyword>
<dbReference type="PROSITE" id="PS50166">
    <property type="entry name" value="IMPORTIN_B_NT"/>
    <property type="match status" value="1"/>
</dbReference>
<evidence type="ECO:0000256" key="4">
    <source>
        <dbReference type="ARBA" id="ARBA00022490"/>
    </source>
</evidence>
<proteinExistence type="predicted"/>
<feature type="non-terminal residue" evidence="7">
    <location>
        <position position="108"/>
    </location>
</feature>
<dbReference type="PANTHER" id="PTHR10997">
    <property type="entry name" value="IMPORTIN-7, 8, 11"/>
    <property type="match status" value="1"/>
</dbReference>
<dbReference type="GO" id="GO:0031267">
    <property type="term" value="F:small GTPase binding"/>
    <property type="evidence" value="ECO:0007669"/>
    <property type="project" value="InterPro"/>
</dbReference>
<dbReference type="OrthoDB" id="760868at2759"/>
<evidence type="ECO:0000256" key="2">
    <source>
        <dbReference type="ARBA" id="ARBA00004496"/>
    </source>
</evidence>
<evidence type="ECO:0000256" key="1">
    <source>
        <dbReference type="ARBA" id="ARBA00004123"/>
    </source>
</evidence>